<accession>A0A6J4H2V9</accession>
<feature type="non-terminal residue" evidence="2">
    <location>
        <position position="1"/>
    </location>
</feature>
<dbReference type="EC" id="2.3.1.16" evidence="2"/>
<feature type="compositionally biased region" description="Basic and acidic residues" evidence="1">
    <location>
        <begin position="168"/>
        <end position="178"/>
    </location>
</feature>
<feature type="compositionally biased region" description="Basic and acidic residues" evidence="1">
    <location>
        <begin position="346"/>
        <end position="366"/>
    </location>
</feature>
<sequence length="405" mass="44412">ARGRHRRDRPFPDRPRRQGVDDRVPPGRPGRHHRPDRPGQGPAARPGRARRPDGRRGPARRRAGLQPGPGGVRAARPGPAARHHGHPLLRVLAADDPDGVPRDQGRRGARVRRRRGGDGQPVPPGQLRQLAGHDQRGLPAGRGAHPDRRGGRGGVARPARRRRGAGHLHRDGPDRGEPRPAQGRVAGGDGRLRGPLAEPGREGDRRRLLGAGDHPGHRSGRHRDQQGRRPPGRRDAGGRGRPEAGVPAGRAGHRRQLLPAQRRRGRGRGDVRRAGPRARDHAAGPDRLHRGVRAVPGDHGPRPGRVLPARARAGRDVDRGHRPGRDERGVRGPGHPVLPGPRHRPRPAERQRRRDRRRPPVRDDRRPHRHHAGQLAPVARQDARPGDHVRRRRPGHGHGPGAPEL</sequence>
<feature type="compositionally biased region" description="Basic and acidic residues" evidence="1">
    <location>
        <begin position="267"/>
        <end position="289"/>
    </location>
</feature>
<gene>
    <name evidence="2" type="ORF">AVDCRST_MAG41-6</name>
</gene>
<keyword evidence="2" id="KW-0012">Acyltransferase</keyword>
<evidence type="ECO:0000313" key="2">
    <source>
        <dbReference type="EMBL" id="CAA9211591.1"/>
    </source>
</evidence>
<name>A0A6J4H2V9_9ACTN</name>
<evidence type="ECO:0000256" key="1">
    <source>
        <dbReference type="SAM" id="MobiDB-lite"/>
    </source>
</evidence>
<reference evidence="2" key="1">
    <citation type="submission" date="2020-02" db="EMBL/GenBank/DDBJ databases">
        <authorList>
            <person name="Meier V. D."/>
        </authorList>
    </citation>
    <scope>NUCLEOTIDE SEQUENCE</scope>
    <source>
        <strain evidence="2">AVDCRST_MAG41</strain>
    </source>
</reference>
<feature type="compositionally biased region" description="Basic and acidic residues" evidence="1">
    <location>
        <begin position="313"/>
        <end position="330"/>
    </location>
</feature>
<feature type="compositionally biased region" description="Basic residues" evidence="1">
    <location>
        <begin position="158"/>
        <end position="167"/>
    </location>
</feature>
<keyword evidence="2" id="KW-0808">Transferase</keyword>
<dbReference type="EMBL" id="CADCTP010000002">
    <property type="protein sequence ID" value="CAA9211591.1"/>
    <property type="molecule type" value="Genomic_DNA"/>
</dbReference>
<feature type="compositionally biased region" description="Basic residues" evidence="1">
    <location>
        <begin position="251"/>
        <end position="266"/>
    </location>
</feature>
<protein>
    <submittedName>
        <fullName evidence="2">3-ketoacyl-CoA thiolase @ Acetyl-CoA acetyltransferase</fullName>
        <ecNumber evidence="2">2.3.1.16</ecNumber>
        <ecNumber evidence="2">2.3.1.9</ecNumber>
    </submittedName>
</protein>
<feature type="non-terminal residue" evidence="2">
    <location>
        <position position="405"/>
    </location>
</feature>
<proteinExistence type="predicted"/>
<feature type="region of interest" description="Disordered" evidence="1">
    <location>
        <begin position="1"/>
        <end position="405"/>
    </location>
</feature>
<organism evidence="2">
    <name type="scientific">uncultured Mycobacteriales bacterium</name>
    <dbReference type="NCBI Taxonomy" id="581187"/>
    <lineage>
        <taxon>Bacteria</taxon>
        <taxon>Bacillati</taxon>
        <taxon>Actinomycetota</taxon>
        <taxon>Actinomycetes</taxon>
        <taxon>Mycobacteriales</taxon>
        <taxon>environmental samples</taxon>
    </lineage>
</organism>
<dbReference type="AlphaFoldDB" id="A0A6J4H2V9"/>
<dbReference type="GO" id="GO:0003985">
    <property type="term" value="F:acetyl-CoA C-acetyltransferase activity"/>
    <property type="evidence" value="ECO:0007669"/>
    <property type="project" value="UniProtKB-EC"/>
</dbReference>
<dbReference type="EC" id="2.3.1.9" evidence="2"/>
<feature type="compositionally biased region" description="Basic and acidic residues" evidence="1">
    <location>
        <begin position="9"/>
        <end position="25"/>
    </location>
</feature>
<feature type="compositionally biased region" description="Basic and acidic residues" evidence="1">
    <location>
        <begin position="222"/>
        <end position="242"/>
    </location>
</feature>